<keyword evidence="1" id="KW-0472">Membrane</keyword>
<proteinExistence type="predicted"/>
<sequence>MSKRLTRELVARHAVAACKVERGFELPRWLYIMTVALYLAFLAMMAAGYRYQNRFFRRSSWTGVSLKGRLPR</sequence>
<gene>
    <name evidence="2" type="ORF">DVR09_07180</name>
</gene>
<reference evidence="3" key="1">
    <citation type="submission" date="2018-07" db="EMBL/GenBank/DDBJ databases">
        <title>Genome sequence of Erythrobacter strain YH-07, an antagonistic bacterium isolated from Yellow Sea.</title>
        <authorList>
            <person name="Tang T."/>
            <person name="Liu Q."/>
            <person name="Sun X."/>
        </authorList>
    </citation>
    <scope>NUCLEOTIDE SEQUENCE [LARGE SCALE GENOMIC DNA]</scope>
    <source>
        <strain evidence="3">YH-07</strain>
    </source>
</reference>
<dbReference type="KEGG" id="err:DVR09_07180"/>
<keyword evidence="1" id="KW-1133">Transmembrane helix</keyword>
<evidence type="ECO:0000313" key="2">
    <source>
        <dbReference type="EMBL" id="AXK42149.1"/>
    </source>
</evidence>
<dbReference type="RefSeq" id="WP_115416332.1">
    <property type="nucleotide sequence ID" value="NZ_CP031357.1"/>
</dbReference>
<organism evidence="2 3">
    <name type="scientific">Erythrobacter aureus</name>
    <dbReference type="NCBI Taxonomy" id="2182384"/>
    <lineage>
        <taxon>Bacteria</taxon>
        <taxon>Pseudomonadati</taxon>
        <taxon>Pseudomonadota</taxon>
        <taxon>Alphaproteobacteria</taxon>
        <taxon>Sphingomonadales</taxon>
        <taxon>Erythrobacteraceae</taxon>
        <taxon>Erythrobacter/Porphyrobacter group</taxon>
        <taxon>Erythrobacter</taxon>
    </lineage>
</organism>
<dbReference type="AlphaFoldDB" id="A0A345YDZ7"/>
<feature type="transmembrane region" description="Helical" evidence="1">
    <location>
        <begin position="29"/>
        <end position="49"/>
    </location>
</feature>
<evidence type="ECO:0000256" key="1">
    <source>
        <dbReference type="SAM" id="Phobius"/>
    </source>
</evidence>
<keyword evidence="3" id="KW-1185">Reference proteome</keyword>
<accession>A0A345YDZ7</accession>
<dbReference type="OrthoDB" id="7391283at2"/>
<protein>
    <submittedName>
        <fullName evidence="2">Uncharacterized protein</fullName>
    </submittedName>
</protein>
<keyword evidence="1" id="KW-0812">Transmembrane</keyword>
<dbReference type="EMBL" id="CP031357">
    <property type="protein sequence ID" value="AXK42149.1"/>
    <property type="molecule type" value="Genomic_DNA"/>
</dbReference>
<dbReference type="Proteomes" id="UP000254508">
    <property type="component" value="Chromosome"/>
</dbReference>
<name>A0A345YDZ7_9SPHN</name>
<evidence type="ECO:0000313" key="3">
    <source>
        <dbReference type="Proteomes" id="UP000254508"/>
    </source>
</evidence>